<dbReference type="InterPro" id="IPR006311">
    <property type="entry name" value="TAT_signal"/>
</dbReference>
<dbReference type="InterPro" id="IPR051313">
    <property type="entry name" value="Bact_iron-sidero_bind"/>
</dbReference>
<comment type="subcellular location">
    <subcellularLocation>
        <location evidence="1">Cell envelope</location>
    </subcellularLocation>
</comment>
<evidence type="ECO:0000313" key="6">
    <source>
        <dbReference type="Proteomes" id="UP001259659"/>
    </source>
</evidence>
<feature type="domain" description="Fe/B12 periplasmic-binding" evidence="4">
    <location>
        <begin position="113"/>
        <end position="333"/>
    </location>
</feature>
<dbReference type="EMBL" id="JAMQON010000005">
    <property type="protein sequence ID" value="MDS0260981.1"/>
    <property type="molecule type" value="Genomic_DNA"/>
</dbReference>
<dbReference type="Gene3D" id="3.40.50.1980">
    <property type="entry name" value="Nitrogenase molybdenum iron protein domain"/>
    <property type="match status" value="2"/>
</dbReference>
<sequence length="392" mass="43478">MSDDSTTSTRRETLKYGGAAAATLGLAGCSDFAGQGRTSGTPTARSYEACIEPVGCQTFQTVPETYMVNNGEWADMAFALGQRDGFLTATNMIPGFLFEPFGLDVGTRSETESLSAGDWDKELFYELDPDIILMDPNYMHETGWDESWDESDTGEISENVAPFFGNNILRRREFHDYTLYSLYEALDRLADLFQERERYEALASVHDGLQSELQSRLPPAEERPDIALLNSASAPGEGTFYPTDTEAEGVEMKPYRDLQIGSAFPDEMVVEGTIDYEQLLDVDPEIIVIHWGIATTGDSDSFSRAAFREQYVEPMEQDSVGSQLTAVQEGNVYPGAFGSQGPLVNLLQTEMVAQQFFPEEFGAFDPESFPEVPAAQRLFDRQRVTDIVNGDI</sequence>
<gene>
    <name evidence="5" type="ORF">NDI56_16385</name>
</gene>
<keyword evidence="3" id="KW-0732">Signal</keyword>
<evidence type="ECO:0000259" key="4">
    <source>
        <dbReference type="Pfam" id="PF01497"/>
    </source>
</evidence>
<accession>A0ABU2FFE1</accession>
<dbReference type="Proteomes" id="UP001259659">
    <property type="component" value="Unassembled WGS sequence"/>
</dbReference>
<dbReference type="PANTHER" id="PTHR30532:SF1">
    <property type="entry name" value="IRON(3+)-HYDROXAMATE-BINDING PROTEIN FHUD"/>
    <property type="match status" value="1"/>
</dbReference>
<evidence type="ECO:0000256" key="2">
    <source>
        <dbReference type="ARBA" id="ARBA00022448"/>
    </source>
</evidence>
<organism evidence="5 6">
    <name type="scientific">Haloarcula saliterrae</name>
    <dbReference type="NCBI Taxonomy" id="2950534"/>
    <lineage>
        <taxon>Archaea</taxon>
        <taxon>Methanobacteriati</taxon>
        <taxon>Methanobacteriota</taxon>
        <taxon>Stenosarchaea group</taxon>
        <taxon>Halobacteria</taxon>
        <taxon>Halobacteriales</taxon>
        <taxon>Haloarculaceae</taxon>
        <taxon>Haloarcula</taxon>
    </lineage>
</organism>
<protein>
    <submittedName>
        <fullName evidence="5">ABC transporter substrate-binding protein</fullName>
    </submittedName>
</protein>
<keyword evidence="6" id="KW-1185">Reference proteome</keyword>
<comment type="caution">
    <text evidence="5">The sequence shown here is derived from an EMBL/GenBank/DDBJ whole genome shotgun (WGS) entry which is preliminary data.</text>
</comment>
<dbReference type="InterPro" id="IPR002491">
    <property type="entry name" value="ABC_transptr_periplasmic_BD"/>
</dbReference>
<dbReference type="PANTHER" id="PTHR30532">
    <property type="entry name" value="IRON III DICITRATE-BINDING PERIPLASMIC PROTEIN"/>
    <property type="match status" value="1"/>
</dbReference>
<dbReference type="PROSITE" id="PS51318">
    <property type="entry name" value="TAT"/>
    <property type="match status" value="1"/>
</dbReference>
<keyword evidence="2" id="KW-0813">Transport</keyword>
<evidence type="ECO:0000256" key="3">
    <source>
        <dbReference type="ARBA" id="ARBA00022729"/>
    </source>
</evidence>
<dbReference type="SUPFAM" id="SSF53807">
    <property type="entry name" value="Helical backbone' metal receptor"/>
    <property type="match status" value="1"/>
</dbReference>
<evidence type="ECO:0000256" key="1">
    <source>
        <dbReference type="ARBA" id="ARBA00004196"/>
    </source>
</evidence>
<evidence type="ECO:0000313" key="5">
    <source>
        <dbReference type="EMBL" id="MDS0260981.1"/>
    </source>
</evidence>
<proteinExistence type="predicted"/>
<name>A0ABU2FFE1_9EURY</name>
<reference evidence="5 6" key="1">
    <citation type="submission" date="2022-06" db="EMBL/GenBank/DDBJ databases">
        <title>Haloarcula sp. a new haloarchaeum isolate from saline soil.</title>
        <authorList>
            <person name="Strakova D."/>
            <person name="Galisteo C."/>
            <person name="Sanchez-Porro C."/>
            <person name="Ventosa A."/>
        </authorList>
    </citation>
    <scope>NUCLEOTIDE SEQUENCE [LARGE SCALE GENOMIC DNA]</scope>
    <source>
        <strain evidence="5 6">S1CR25-12</strain>
    </source>
</reference>
<dbReference type="Pfam" id="PF01497">
    <property type="entry name" value="Peripla_BP_2"/>
    <property type="match status" value="1"/>
</dbReference>
<dbReference type="RefSeq" id="WP_310920763.1">
    <property type="nucleotide sequence ID" value="NZ_JAMQON010000005.1"/>
</dbReference>